<feature type="signal peptide" evidence="1">
    <location>
        <begin position="1"/>
        <end position="20"/>
    </location>
</feature>
<dbReference type="WormBase" id="CBG26553">
    <property type="protein sequence ID" value="CBP44189"/>
    <property type="gene ID" value="WBGene00087967"/>
</dbReference>
<reference evidence="2 3" key="2">
    <citation type="journal article" date="2011" name="PLoS Genet.">
        <title>Caenorhabditis briggsae recombinant inbred line genotypes reveal inter-strain incompatibility and the evolution of recombination.</title>
        <authorList>
            <person name="Ross J.A."/>
            <person name="Koboldt D.C."/>
            <person name="Staisch J.E."/>
            <person name="Chamberlin H.M."/>
            <person name="Gupta B.P."/>
            <person name="Miller R.D."/>
            <person name="Baird S.E."/>
            <person name="Haag E.S."/>
        </authorList>
    </citation>
    <scope>NUCLEOTIDE SEQUENCE [LARGE SCALE GENOMIC DNA]</scope>
    <source>
        <strain evidence="2 3">AF16</strain>
    </source>
</reference>
<evidence type="ECO:0000313" key="2">
    <source>
        <dbReference type="EMBL" id="CAS00951.1"/>
    </source>
</evidence>
<keyword evidence="1" id="KW-0732">Signal</keyword>
<dbReference type="AlphaFoldDB" id="B6IM21"/>
<accession>B6IM21</accession>
<name>B6IM21_CAEBR</name>
<evidence type="ECO:0000313" key="3">
    <source>
        <dbReference type="Proteomes" id="UP000008549"/>
    </source>
</evidence>
<dbReference type="PANTHER" id="PTHR34005">
    <property type="entry name" value="PROTEIN CBG15054-RELATED"/>
    <property type="match status" value="1"/>
</dbReference>
<reference evidence="2 3" key="1">
    <citation type="journal article" date="2003" name="PLoS Biol.">
        <title>The genome sequence of Caenorhabditis briggsae: a platform for comparative genomics.</title>
        <authorList>
            <person name="Stein L.D."/>
            <person name="Bao Z."/>
            <person name="Blasiar D."/>
            <person name="Blumenthal T."/>
            <person name="Brent M.R."/>
            <person name="Chen N."/>
            <person name="Chinwalla A."/>
            <person name="Clarke L."/>
            <person name="Clee C."/>
            <person name="Coghlan A."/>
            <person name="Coulson A."/>
            <person name="D'Eustachio P."/>
            <person name="Fitch D.H."/>
            <person name="Fulton L.A."/>
            <person name="Fulton R.E."/>
            <person name="Griffiths-Jones S."/>
            <person name="Harris T.W."/>
            <person name="Hillier L.W."/>
            <person name="Kamath R."/>
            <person name="Kuwabara P.E."/>
            <person name="Mardis E.R."/>
            <person name="Marra M.A."/>
            <person name="Miner T.L."/>
            <person name="Minx P."/>
            <person name="Mullikin J.C."/>
            <person name="Plumb R.W."/>
            <person name="Rogers J."/>
            <person name="Schein J.E."/>
            <person name="Sohrmann M."/>
            <person name="Spieth J."/>
            <person name="Stajich J.E."/>
            <person name="Wei C."/>
            <person name="Willey D."/>
            <person name="Wilson R.K."/>
            <person name="Durbin R."/>
            <person name="Waterston R.H."/>
        </authorList>
    </citation>
    <scope>NUCLEOTIDE SEQUENCE [LARGE SCALE GENOMIC DNA]</scope>
    <source>
        <strain evidence="2 3">AF16</strain>
    </source>
</reference>
<gene>
    <name evidence="2 4" type="ORF">CBG26553</name>
    <name evidence="2" type="ORF">CBG_26553</name>
</gene>
<organism evidence="2 3">
    <name type="scientific">Caenorhabditis briggsae</name>
    <dbReference type="NCBI Taxonomy" id="6238"/>
    <lineage>
        <taxon>Eukaryota</taxon>
        <taxon>Metazoa</taxon>
        <taxon>Ecdysozoa</taxon>
        <taxon>Nematoda</taxon>
        <taxon>Chromadorea</taxon>
        <taxon>Rhabditida</taxon>
        <taxon>Rhabditina</taxon>
        <taxon>Rhabditomorpha</taxon>
        <taxon>Rhabditoidea</taxon>
        <taxon>Rhabditidae</taxon>
        <taxon>Peloderinae</taxon>
        <taxon>Caenorhabditis</taxon>
    </lineage>
</organism>
<dbReference type="EMBL" id="HE600912">
    <property type="protein sequence ID" value="CAS00951.1"/>
    <property type="molecule type" value="Genomic_DNA"/>
</dbReference>
<dbReference type="GeneID" id="68918031"/>
<sequence length="582" mass="67975">MKLRFVLCFVMLMMIVGCEAFIDPDINPPGYVPERIRPLDEIENQNRLEKCSIPPPAPELLEFSNGKDQDPWLIFTKRNGTEQRSQWRKAFYYGRCTTNKTDGIIIVEFEKDIDIPYVCIPDYNYYDSIDKTESVFSVKTLSKKSPITKDKYEYEAQDGMIKRCDDRFCWSPVNQTQDYNKFHNDKGVSMPFLTKDERPLLFGFGFKVIKKPRSFAVTDLADFLEGLCEYVGVCPENRERITPTATATITTTARTARTTPRPVPTTTDYVPEFLFDEEARDFEEPYFKRNRTRKGGTKREWKITVVFMISLVLSPDMMDFFNGNLQPWLIFTKSNGERQSFTWDKALYYERCTEDKTDGIIIVEFEKDIDIPYVCIPDYNYYDSIDKTESVFSVKTLSKKSPITKDKYEYEAQDGHIERCDNRFCWSPDNQTQDYKKFQNRNQVSMPFLTKDARPILFGFGFKCMCIPNDTKNVIDWYSAISDKENKFAVTDLDDFLIGLCDYVRVCPGKPTKPGIPTTTTARTTPRPEPSTDYVPEFLFDEEARDFEEPYFKRNRTRKGGTKREWKITVVFMISLVLLVLE</sequence>
<proteinExistence type="predicted"/>
<dbReference type="PANTHER" id="PTHR34005:SF2">
    <property type="entry name" value="DUF4817 DOMAIN-CONTAINING PROTEIN-RELATED"/>
    <property type="match status" value="1"/>
</dbReference>
<keyword evidence="3" id="KW-1185">Reference proteome</keyword>
<dbReference type="RefSeq" id="XP_045100508.1">
    <property type="nucleotide sequence ID" value="XM_045244941.1"/>
</dbReference>
<dbReference type="HOGENOM" id="CLU_468708_0_0_1"/>
<evidence type="ECO:0000313" key="4">
    <source>
        <dbReference type="WormBase" id="CBG26553"/>
    </source>
</evidence>
<dbReference type="InParanoid" id="B6IM21"/>
<dbReference type="eggNOG" id="ENOG502TIT5">
    <property type="taxonomic scope" value="Eukaryota"/>
</dbReference>
<dbReference type="KEGG" id="cbr:CBG_26553"/>
<dbReference type="CTD" id="68918031"/>
<protein>
    <submittedName>
        <fullName evidence="2">Protein CBG26553</fullName>
    </submittedName>
</protein>
<feature type="chain" id="PRO_5002844342" evidence="1">
    <location>
        <begin position="21"/>
        <end position="582"/>
    </location>
</feature>
<dbReference type="PROSITE" id="PS51257">
    <property type="entry name" value="PROKAR_LIPOPROTEIN"/>
    <property type="match status" value="1"/>
</dbReference>
<evidence type="ECO:0000256" key="1">
    <source>
        <dbReference type="SAM" id="SignalP"/>
    </source>
</evidence>
<dbReference type="Proteomes" id="UP000008549">
    <property type="component" value="Unassembled WGS sequence"/>
</dbReference>